<feature type="region of interest" description="Disordered" evidence="1">
    <location>
        <begin position="86"/>
        <end position="110"/>
    </location>
</feature>
<evidence type="ECO:0000256" key="1">
    <source>
        <dbReference type="SAM" id="MobiDB-lite"/>
    </source>
</evidence>
<dbReference type="Gramene" id="ERN04360">
    <property type="protein sequence ID" value="ERN04360"/>
    <property type="gene ID" value="AMTR_s00147p00063520"/>
</dbReference>
<reference evidence="3" key="1">
    <citation type="journal article" date="2013" name="Science">
        <title>The Amborella genome and the evolution of flowering plants.</title>
        <authorList>
            <consortium name="Amborella Genome Project"/>
        </authorList>
    </citation>
    <scope>NUCLEOTIDE SEQUENCE [LARGE SCALE GENOMIC DNA]</scope>
</reference>
<protein>
    <submittedName>
        <fullName evidence="2">Uncharacterized protein</fullName>
    </submittedName>
</protein>
<dbReference type="EMBL" id="KI394278">
    <property type="protein sequence ID" value="ERN04360.1"/>
    <property type="molecule type" value="Genomic_DNA"/>
</dbReference>
<dbReference type="OrthoDB" id="647720at2759"/>
<evidence type="ECO:0000313" key="3">
    <source>
        <dbReference type="Proteomes" id="UP000017836"/>
    </source>
</evidence>
<evidence type="ECO:0000313" key="2">
    <source>
        <dbReference type="EMBL" id="ERN04360.1"/>
    </source>
</evidence>
<name>W1PBF2_AMBTC</name>
<dbReference type="Proteomes" id="UP000017836">
    <property type="component" value="Unassembled WGS sequence"/>
</dbReference>
<sequence>MAMASLKMGNPIHSDKVQAESLKVRCQRSGHESLSFRRDIMVGTTASLSSFVIFLHPAEARVSKGEMRRKIMEKLQKLREKAGLVKPEIEDDSMKTNEKESVGGRAQKKELSITPAEPLVEITNAL</sequence>
<keyword evidence="3" id="KW-1185">Reference proteome</keyword>
<dbReference type="AlphaFoldDB" id="W1PBF2"/>
<dbReference type="KEGG" id="atr:18432519"/>
<proteinExistence type="predicted"/>
<accession>W1PBF2</accession>
<gene>
    <name evidence="2" type="ORF">AMTR_s00147p00063520</name>
</gene>
<feature type="compositionally biased region" description="Basic and acidic residues" evidence="1">
    <location>
        <begin position="92"/>
        <end position="110"/>
    </location>
</feature>
<organism evidence="2 3">
    <name type="scientific">Amborella trichopoda</name>
    <dbReference type="NCBI Taxonomy" id="13333"/>
    <lineage>
        <taxon>Eukaryota</taxon>
        <taxon>Viridiplantae</taxon>
        <taxon>Streptophyta</taxon>
        <taxon>Embryophyta</taxon>
        <taxon>Tracheophyta</taxon>
        <taxon>Spermatophyta</taxon>
        <taxon>Magnoliopsida</taxon>
        <taxon>Amborellales</taxon>
        <taxon>Amborellaceae</taxon>
        <taxon>Amborella</taxon>
    </lineage>
</organism>
<dbReference type="HOGENOM" id="CLU_1984593_0_0_1"/>